<dbReference type="Gene3D" id="1.10.510.10">
    <property type="entry name" value="Transferase(Phosphotransferase) domain 1"/>
    <property type="match status" value="1"/>
</dbReference>
<keyword evidence="1" id="KW-0472">Membrane</keyword>
<dbReference type="InterPro" id="IPR000719">
    <property type="entry name" value="Prot_kinase_dom"/>
</dbReference>
<evidence type="ECO:0000259" key="2">
    <source>
        <dbReference type="PROSITE" id="PS50011"/>
    </source>
</evidence>
<comment type="caution">
    <text evidence="3">The sequence shown here is derived from an EMBL/GenBank/DDBJ whole genome shotgun (WGS) entry which is preliminary data.</text>
</comment>
<dbReference type="InterPro" id="IPR011048">
    <property type="entry name" value="Haem_d1_sf"/>
</dbReference>
<evidence type="ECO:0000313" key="3">
    <source>
        <dbReference type="EMBL" id="PVY96376.1"/>
    </source>
</evidence>
<keyword evidence="1" id="KW-1133">Transmembrane helix</keyword>
<accession>A0A2U1E8V5</accession>
<keyword evidence="1" id="KW-0812">Transmembrane</keyword>
<dbReference type="Pfam" id="PF00069">
    <property type="entry name" value="Pkinase"/>
    <property type="match status" value="1"/>
</dbReference>
<evidence type="ECO:0000313" key="4">
    <source>
        <dbReference type="Proteomes" id="UP000245639"/>
    </source>
</evidence>
<dbReference type="CDD" id="cd14014">
    <property type="entry name" value="STKc_PknB_like"/>
    <property type="match status" value="1"/>
</dbReference>
<dbReference type="PANTHER" id="PTHR47197">
    <property type="entry name" value="PROTEIN NIRF"/>
    <property type="match status" value="1"/>
</dbReference>
<evidence type="ECO:0000256" key="1">
    <source>
        <dbReference type="SAM" id="Phobius"/>
    </source>
</evidence>
<dbReference type="OrthoDB" id="9762169at2"/>
<proteinExistence type="predicted"/>
<dbReference type="SUPFAM" id="SSF51004">
    <property type="entry name" value="C-terminal (heme d1) domain of cytochrome cd1-nitrite reductase"/>
    <property type="match status" value="1"/>
</dbReference>
<dbReference type="SMART" id="SM00220">
    <property type="entry name" value="S_TKc"/>
    <property type="match status" value="1"/>
</dbReference>
<dbReference type="Proteomes" id="UP000245639">
    <property type="component" value="Unassembled WGS sequence"/>
</dbReference>
<dbReference type="InterPro" id="IPR015943">
    <property type="entry name" value="WD40/YVTN_repeat-like_dom_sf"/>
</dbReference>
<dbReference type="PANTHER" id="PTHR47197:SF3">
    <property type="entry name" value="DIHYDRO-HEME D1 DEHYDROGENASE"/>
    <property type="match status" value="1"/>
</dbReference>
<feature type="domain" description="Protein kinase" evidence="2">
    <location>
        <begin position="1"/>
        <end position="187"/>
    </location>
</feature>
<reference evidence="3 4" key="1">
    <citation type="submission" date="2018-04" db="EMBL/GenBank/DDBJ databases">
        <title>Genomic Encyclopedia of Type Strains, Phase IV (KMG-IV): sequencing the most valuable type-strain genomes for metagenomic binning, comparative biology and taxonomic classification.</title>
        <authorList>
            <person name="Goeker M."/>
        </authorList>
    </citation>
    <scope>NUCLEOTIDE SEQUENCE [LARGE SCALE GENOMIC DNA]</scope>
    <source>
        <strain evidence="3 4">DSM 45771</strain>
    </source>
</reference>
<feature type="transmembrane region" description="Helical" evidence="1">
    <location>
        <begin position="240"/>
        <end position="261"/>
    </location>
</feature>
<dbReference type="NCBIfam" id="TIGR02276">
    <property type="entry name" value="beta_rpt_yvtn"/>
    <property type="match status" value="2"/>
</dbReference>
<dbReference type="InterPro" id="IPR051200">
    <property type="entry name" value="Host-pathogen_enzymatic-act"/>
</dbReference>
<sequence length="598" mass="63680">MRLVEGMNLEEMLNRSGPLPARRAVDIISQVASALTAAHEAGLIHRDVKPSNILITTGTDGRDFAYLADFGITRSAGTDATGLTTGMIVGTADYMAPEQFRSEAEHRSDIYGLGCVLFRCLTGSVPFPKPDLPPLIWAHCQDERPKVSDRAPWVGTQLDGVIRKAMAIKADDRFNSAVEFAASAQAIADCLEFPPPKRSFTQTLRTRLKPPQRKQPSERLGADFMSRPTVSYSRRRATHLGIAIATAAVLLLGAGLAALTLGDGSSEANPIATVPSPERPAVSTALPRQLNTLTVPGRPETVAVGKDGTRAYMTTSDNNSPALHVIDTDANRVISSTPIAGLPRFVAVSPATGNAFVSYNDLASDRLMLAEYDVAQQRFVRSIPTGQPADRKSGQTWLFVFAISPDGKRIYVPHHTQSSVSVVDVDANGPIAQIPMPKHPHSVALSPNSPFAYVAAHMSGEANVIDTRTNTFVTSIPIGSGTAPHDVDVSPDGRRAHVANFEDGSVSVIDTSTNQIVTRVPVGGQHPQSVVFAADGRRSYVVDNSNDTISTIDNGTNQITGTVQVNRGASMIAVSPDGTRAYVASRDSSTITTFLTAA</sequence>
<dbReference type="InterPro" id="IPR008271">
    <property type="entry name" value="Ser/Thr_kinase_AS"/>
</dbReference>
<organism evidence="3 4">
    <name type="scientific">Actinomycetospora cinnamomea</name>
    <dbReference type="NCBI Taxonomy" id="663609"/>
    <lineage>
        <taxon>Bacteria</taxon>
        <taxon>Bacillati</taxon>
        <taxon>Actinomycetota</taxon>
        <taxon>Actinomycetes</taxon>
        <taxon>Pseudonocardiales</taxon>
        <taxon>Pseudonocardiaceae</taxon>
        <taxon>Actinomycetospora</taxon>
    </lineage>
</organism>
<dbReference type="AlphaFoldDB" id="A0A2U1E8V5"/>
<protein>
    <submittedName>
        <fullName evidence="3">YVTN family beta-propeller protein</fullName>
    </submittedName>
</protein>
<dbReference type="GO" id="GO:0004672">
    <property type="term" value="F:protein kinase activity"/>
    <property type="evidence" value="ECO:0007669"/>
    <property type="project" value="InterPro"/>
</dbReference>
<gene>
    <name evidence="3" type="ORF">C8D89_13026</name>
</gene>
<dbReference type="SUPFAM" id="SSF56112">
    <property type="entry name" value="Protein kinase-like (PK-like)"/>
    <property type="match status" value="1"/>
</dbReference>
<dbReference type="EMBL" id="QEKW01000030">
    <property type="protein sequence ID" value="PVY96376.1"/>
    <property type="molecule type" value="Genomic_DNA"/>
</dbReference>
<dbReference type="PROSITE" id="PS50011">
    <property type="entry name" value="PROTEIN_KINASE_DOM"/>
    <property type="match status" value="1"/>
</dbReference>
<dbReference type="GO" id="GO:0005524">
    <property type="term" value="F:ATP binding"/>
    <property type="evidence" value="ECO:0007669"/>
    <property type="project" value="InterPro"/>
</dbReference>
<dbReference type="PROSITE" id="PS00108">
    <property type="entry name" value="PROTEIN_KINASE_ST"/>
    <property type="match status" value="1"/>
</dbReference>
<dbReference type="InterPro" id="IPR011964">
    <property type="entry name" value="YVTN_b-propeller_repeat"/>
</dbReference>
<dbReference type="Pfam" id="PF02239">
    <property type="entry name" value="Cytochrom_D1"/>
    <property type="match status" value="1"/>
</dbReference>
<keyword evidence="4" id="KW-1185">Reference proteome</keyword>
<dbReference type="InterPro" id="IPR011009">
    <property type="entry name" value="Kinase-like_dom_sf"/>
</dbReference>
<dbReference type="Gene3D" id="2.130.10.10">
    <property type="entry name" value="YVTN repeat-like/Quinoprotein amine dehydrogenase"/>
    <property type="match status" value="3"/>
</dbReference>
<name>A0A2U1E8V5_9PSEU</name>